<dbReference type="RefSeq" id="WP_313272723.1">
    <property type="nucleotide sequence ID" value="NZ_JASXSX010000001.1"/>
</dbReference>
<proteinExistence type="predicted"/>
<accession>A0ABU3IBK3</accession>
<feature type="domain" description="General stress protein 17M-like" evidence="3">
    <location>
        <begin position="23"/>
        <end position="90"/>
    </location>
</feature>
<feature type="transmembrane region" description="Helical" evidence="2">
    <location>
        <begin position="101"/>
        <end position="124"/>
    </location>
</feature>
<gene>
    <name evidence="4" type="ORF">QS713_04360</name>
</gene>
<dbReference type="Pfam" id="PF11181">
    <property type="entry name" value="YflT"/>
    <property type="match status" value="1"/>
</dbReference>
<feature type="region of interest" description="Disordered" evidence="1">
    <location>
        <begin position="161"/>
        <end position="287"/>
    </location>
</feature>
<keyword evidence="2" id="KW-0472">Membrane</keyword>
<comment type="caution">
    <text evidence="4">The sequence shown here is derived from an EMBL/GenBank/DDBJ whole genome shotgun (WGS) entry which is preliminary data.</text>
</comment>
<dbReference type="InterPro" id="IPR025889">
    <property type="entry name" value="GSP17M-like_dom"/>
</dbReference>
<evidence type="ECO:0000256" key="2">
    <source>
        <dbReference type="SAM" id="Phobius"/>
    </source>
</evidence>
<reference evidence="4 5" key="1">
    <citation type="submission" date="2023-06" db="EMBL/GenBank/DDBJ databases">
        <title>Draft genome sequence of Gleimia hominis type strain CCUG 57540T.</title>
        <authorList>
            <person name="Salva-Serra F."/>
            <person name="Cardew S."/>
            <person name="Jensie Markopoulos S."/>
            <person name="Ohlen M."/>
            <person name="Inganas E."/>
            <person name="Svensson-Stadler L."/>
            <person name="Moore E.R.B."/>
        </authorList>
    </citation>
    <scope>NUCLEOTIDE SEQUENCE [LARGE SCALE GENOMIC DNA]</scope>
    <source>
        <strain evidence="4 5">CCUG 57540</strain>
    </source>
</reference>
<evidence type="ECO:0000259" key="3">
    <source>
        <dbReference type="Pfam" id="PF11181"/>
    </source>
</evidence>
<keyword evidence="5" id="KW-1185">Reference proteome</keyword>
<protein>
    <recommendedName>
        <fullName evidence="3">General stress protein 17M-like domain-containing protein</fullName>
    </recommendedName>
</protein>
<name>A0ABU3IBK3_9ACTO</name>
<feature type="compositionally biased region" description="Low complexity" evidence="1">
    <location>
        <begin position="198"/>
        <end position="243"/>
    </location>
</feature>
<evidence type="ECO:0000313" key="4">
    <source>
        <dbReference type="EMBL" id="MDT3767301.1"/>
    </source>
</evidence>
<organism evidence="4 5">
    <name type="scientific">Gleimia hominis</name>
    <dbReference type="NCBI Taxonomy" id="595468"/>
    <lineage>
        <taxon>Bacteria</taxon>
        <taxon>Bacillati</taxon>
        <taxon>Actinomycetota</taxon>
        <taxon>Actinomycetes</taxon>
        <taxon>Actinomycetales</taxon>
        <taxon>Actinomycetaceae</taxon>
        <taxon>Gleimia</taxon>
    </lineage>
</organism>
<sequence length="287" mass="30627">MSGNISVKGPAAGLLPQLPTGTEVASYRTYPQAQAAVDKISDMDIDVRGVTIVGTDLRQVERVTGRLTIWKVLGRAALSGIWMGLLFSLLIYLWMPNRTPLILVAGIALGVIFYTAMSVIPYLLSKGKRDFTSVTQIVAGRYMLLATIEAGRIREILADSPGNLTREPEPEPATQTGPTAFGSRPDEQPRYGVRLSDAQKAAASQQAGEQAGEQANSQQAGQQPGQQPGQQAGQQPGSPAPQQHHPRHAKPADESEPPTQPGTDSASTPAEPAEPTEPAPEREHTDE</sequence>
<feature type="transmembrane region" description="Helical" evidence="2">
    <location>
        <begin position="72"/>
        <end position="95"/>
    </location>
</feature>
<dbReference type="Proteomes" id="UP001247542">
    <property type="component" value="Unassembled WGS sequence"/>
</dbReference>
<keyword evidence="2" id="KW-1133">Transmembrane helix</keyword>
<keyword evidence="2" id="KW-0812">Transmembrane</keyword>
<evidence type="ECO:0000256" key="1">
    <source>
        <dbReference type="SAM" id="MobiDB-lite"/>
    </source>
</evidence>
<dbReference type="EMBL" id="JASXSX010000001">
    <property type="protein sequence ID" value="MDT3767301.1"/>
    <property type="molecule type" value="Genomic_DNA"/>
</dbReference>
<evidence type="ECO:0000313" key="5">
    <source>
        <dbReference type="Proteomes" id="UP001247542"/>
    </source>
</evidence>